<gene>
    <name evidence="2" type="ORF">ACFQS1_40170</name>
</gene>
<keyword evidence="1" id="KW-0472">Membrane</keyword>
<evidence type="ECO:0000313" key="2">
    <source>
        <dbReference type="EMBL" id="MFC7280209.1"/>
    </source>
</evidence>
<name>A0ABW2I5U4_9ACTN</name>
<protein>
    <submittedName>
        <fullName evidence="2">DUF6518 family protein</fullName>
    </submittedName>
</protein>
<dbReference type="Proteomes" id="UP001596548">
    <property type="component" value="Unassembled WGS sequence"/>
</dbReference>
<keyword evidence="1" id="KW-0812">Transmembrane</keyword>
<dbReference type="RefSeq" id="WP_378978275.1">
    <property type="nucleotide sequence ID" value="NZ_JBHTBJ010000091.1"/>
</dbReference>
<dbReference type="EMBL" id="JBHTBJ010000091">
    <property type="protein sequence ID" value="MFC7280209.1"/>
    <property type="molecule type" value="Genomic_DNA"/>
</dbReference>
<comment type="caution">
    <text evidence="2">The sequence shown here is derived from an EMBL/GenBank/DDBJ whole genome shotgun (WGS) entry which is preliminary data.</text>
</comment>
<feature type="transmembrane region" description="Helical" evidence="1">
    <location>
        <begin position="56"/>
        <end position="78"/>
    </location>
</feature>
<proteinExistence type="predicted"/>
<feature type="transmembrane region" description="Helical" evidence="1">
    <location>
        <begin position="90"/>
        <end position="111"/>
    </location>
</feature>
<reference evidence="3" key="1">
    <citation type="journal article" date="2019" name="Int. J. Syst. Evol. Microbiol.">
        <title>The Global Catalogue of Microorganisms (GCM) 10K type strain sequencing project: providing services to taxonomists for standard genome sequencing and annotation.</title>
        <authorList>
            <consortium name="The Broad Institute Genomics Platform"/>
            <consortium name="The Broad Institute Genome Sequencing Center for Infectious Disease"/>
            <person name="Wu L."/>
            <person name="Ma J."/>
        </authorList>
    </citation>
    <scope>NUCLEOTIDE SEQUENCE [LARGE SCALE GENOMIC DNA]</scope>
    <source>
        <strain evidence="3">XZYJT-10</strain>
    </source>
</reference>
<evidence type="ECO:0000256" key="1">
    <source>
        <dbReference type="SAM" id="Phobius"/>
    </source>
</evidence>
<keyword evidence="3" id="KW-1185">Reference proteome</keyword>
<organism evidence="2 3">
    <name type="scientific">Paractinoplanes rhizophilus</name>
    <dbReference type="NCBI Taxonomy" id="1416877"/>
    <lineage>
        <taxon>Bacteria</taxon>
        <taxon>Bacillati</taxon>
        <taxon>Actinomycetota</taxon>
        <taxon>Actinomycetes</taxon>
        <taxon>Micromonosporales</taxon>
        <taxon>Micromonosporaceae</taxon>
        <taxon>Paractinoplanes</taxon>
    </lineage>
</organism>
<keyword evidence="1" id="KW-1133">Transmembrane helix</keyword>
<feature type="transmembrane region" description="Helical" evidence="1">
    <location>
        <begin position="12"/>
        <end position="36"/>
    </location>
</feature>
<feature type="transmembrane region" description="Helical" evidence="1">
    <location>
        <begin position="183"/>
        <end position="200"/>
    </location>
</feature>
<evidence type="ECO:0000313" key="3">
    <source>
        <dbReference type="Proteomes" id="UP001596548"/>
    </source>
</evidence>
<accession>A0ABW2I5U4</accession>
<feature type="transmembrane region" description="Helical" evidence="1">
    <location>
        <begin position="152"/>
        <end position="171"/>
    </location>
</feature>
<feature type="transmembrane region" description="Helical" evidence="1">
    <location>
        <begin position="127"/>
        <end position="145"/>
    </location>
</feature>
<sequence>MIVVMSWSTRAWWLVGPIVGMALGSVDSIVNHVPVLLGEVGIARAERGGWSQAAEFGSLILDAGWAWAAAAVLVGWLVSQHATTRQTSGLWRSAAAGGSALIFATAAYYGTDLLFDGGGWWGMATRYWLVGSALLGPPLGLAGALTRRPGPVGKVATLVVPAGAALQMALLPPPPDSRMTQPVRYSVWIAAVLVTAVVTAHRGRRRNAVPSPTDPLGG</sequence>